<gene>
    <name evidence="1" type="ORF">O6H91_11G009600</name>
</gene>
<dbReference type="Proteomes" id="UP001162992">
    <property type="component" value="Chromosome 11"/>
</dbReference>
<proteinExistence type="predicted"/>
<name>A0ACC2C6B2_DIPCM</name>
<comment type="caution">
    <text evidence="1">The sequence shown here is derived from an EMBL/GenBank/DDBJ whole genome shotgun (WGS) entry which is preliminary data.</text>
</comment>
<keyword evidence="2" id="KW-1185">Reference proteome</keyword>
<protein>
    <submittedName>
        <fullName evidence="1">Uncharacterized protein</fullName>
    </submittedName>
</protein>
<dbReference type="EMBL" id="CM055102">
    <property type="protein sequence ID" value="KAJ7537526.1"/>
    <property type="molecule type" value="Genomic_DNA"/>
</dbReference>
<accession>A0ACC2C6B2</accession>
<organism evidence="1 2">
    <name type="scientific">Diphasiastrum complanatum</name>
    <name type="common">Issler's clubmoss</name>
    <name type="synonym">Lycopodium complanatum</name>
    <dbReference type="NCBI Taxonomy" id="34168"/>
    <lineage>
        <taxon>Eukaryota</taxon>
        <taxon>Viridiplantae</taxon>
        <taxon>Streptophyta</taxon>
        <taxon>Embryophyta</taxon>
        <taxon>Tracheophyta</taxon>
        <taxon>Lycopodiopsida</taxon>
        <taxon>Lycopodiales</taxon>
        <taxon>Lycopodiaceae</taxon>
        <taxon>Lycopodioideae</taxon>
        <taxon>Diphasiastrum</taxon>
    </lineage>
</organism>
<sequence length="218" mass="25149">MLNNASWFPRGGSNLETKETCSIMKKAKEKRSKTVRDCSKWSSETIKDLLACVLYDPSVRARRSAMQFLIHLAEFSKVDGLEEEFLYTAFLKIRDKDKKVRLQALDILTKISVTRLALYFRDSDWSLLFEQAFHCVQIQHGSGGHDRFTQLVQSLLAEYLLSDEIPGSPSMKLKAIEFAESKNFDLYAVAMEKQIDAIFQKELKYIDEVLDMEIDMNL</sequence>
<evidence type="ECO:0000313" key="2">
    <source>
        <dbReference type="Proteomes" id="UP001162992"/>
    </source>
</evidence>
<reference evidence="2" key="1">
    <citation type="journal article" date="2024" name="Proc. Natl. Acad. Sci. U.S.A.">
        <title>Extraordinary preservation of gene collinearity over three hundred million years revealed in homosporous lycophytes.</title>
        <authorList>
            <person name="Li C."/>
            <person name="Wickell D."/>
            <person name="Kuo L.Y."/>
            <person name="Chen X."/>
            <person name="Nie B."/>
            <person name="Liao X."/>
            <person name="Peng D."/>
            <person name="Ji J."/>
            <person name="Jenkins J."/>
            <person name="Williams M."/>
            <person name="Shu S."/>
            <person name="Plott C."/>
            <person name="Barry K."/>
            <person name="Rajasekar S."/>
            <person name="Grimwood J."/>
            <person name="Han X."/>
            <person name="Sun S."/>
            <person name="Hou Z."/>
            <person name="He W."/>
            <person name="Dai G."/>
            <person name="Sun C."/>
            <person name="Schmutz J."/>
            <person name="Leebens-Mack J.H."/>
            <person name="Li F.W."/>
            <person name="Wang L."/>
        </authorList>
    </citation>
    <scope>NUCLEOTIDE SEQUENCE [LARGE SCALE GENOMIC DNA]</scope>
    <source>
        <strain evidence="2">cv. PW_Plant_1</strain>
    </source>
</reference>
<evidence type="ECO:0000313" key="1">
    <source>
        <dbReference type="EMBL" id="KAJ7537526.1"/>
    </source>
</evidence>